<dbReference type="Pfam" id="PF07731">
    <property type="entry name" value="Cu-oxidase_2"/>
    <property type="match status" value="1"/>
</dbReference>
<dbReference type="InterPro" id="IPR011706">
    <property type="entry name" value="Cu-oxidase_C"/>
</dbReference>
<dbReference type="AlphaFoldDB" id="A0A5D3KQ32"/>
<evidence type="ECO:0000256" key="3">
    <source>
        <dbReference type="SAM" id="MobiDB-lite"/>
    </source>
</evidence>
<evidence type="ECO:0000259" key="5">
    <source>
        <dbReference type="Pfam" id="PF07732"/>
    </source>
</evidence>
<dbReference type="EMBL" id="VSSS01000011">
    <property type="protein sequence ID" value="TYL98706.1"/>
    <property type="molecule type" value="Genomic_DNA"/>
</dbReference>
<feature type="region of interest" description="Disordered" evidence="3">
    <location>
        <begin position="16"/>
        <end position="44"/>
    </location>
</feature>
<dbReference type="InterPro" id="IPR045087">
    <property type="entry name" value="Cu-oxidase_fam"/>
</dbReference>
<dbReference type="OrthoDB" id="9757546at2"/>
<evidence type="ECO:0000256" key="1">
    <source>
        <dbReference type="ARBA" id="ARBA00022723"/>
    </source>
</evidence>
<keyword evidence="2" id="KW-0560">Oxidoreductase</keyword>
<comment type="caution">
    <text evidence="6">The sequence shown here is derived from an EMBL/GenBank/DDBJ whole genome shotgun (WGS) entry which is preliminary data.</text>
</comment>
<dbReference type="GO" id="GO:0016491">
    <property type="term" value="F:oxidoreductase activity"/>
    <property type="evidence" value="ECO:0007669"/>
    <property type="project" value="UniProtKB-KW"/>
</dbReference>
<dbReference type="InterPro" id="IPR033138">
    <property type="entry name" value="Cu_oxidase_CS"/>
</dbReference>
<sequence length="593" mass="65047">MSGLGAISFVTLLGTSGFTQPSQPQREACQRPTSGSAIQEPQDLRSHDGVLQVDLAIHNSKQPDGSTRYCYLTPDGEMSPTLRVKPGDLLIVRFKNDLTELAPARPAAEQPQALPFPAPLCVSKKISDPCGSDAMRATSANLHFHGLTAPPVCHQDDVLKTSIQPDDPPFEYRLRIPADEPPGVYWYHPHIHGYSKAQVLGGASGALIIEGVERAAPELADLPERVLVIRDLDLLNPDAPPAKSEPIVPKNQLDSDGDTTNNGTGFGRPAKDLSVNFVPVPYPDYPPASLKMKPGERQLWRVLNASAITYLNLAVVFRRAPQPLGIVAIDGVPVHFNGSPAPAVEWVNRIGVPPGSRVEFIVEGPPLGVPALLVTRTVDTGPAGENDPNRALLSITAAADAPEPQSRLPANPQPLPSAVRPWIGDVAPARVRKLYFSEQPTNPDDPNSPVTFYITVDGEKPKPFDAGSDIADIVVMQGDVEDWIIENRSTELHDFHTHQLHFELREWSGLQVNEPFVRDTVNVPYYNSRMLQYPSVRLRMDFRDPNIVGTFVYHCHLLEHEDNGMMGRIRVEPARTAVSTQSSDQQLYQRRAE</sequence>
<dbReference type="PROSITE" id="PS00080">
    <property type="entry name" value="MULTICOPPER_OXIDASE2"/>
    <property type="match status" value="1"/>
</dbReference>
<dbReference type="PANTHER" id="PTHR11709:SF2">
    <property type="entry name" value="MULTICOPPER OXIDASE LPR1"/>
    <property type="match status" value="1"/>
</dbReference>
<dbReference type="Pfam" id="PF07732">
    <property type="entry name" value="Cu-oxidase_3"/>
    <property type="match status" value="1"/>
</dbReference>
<dbReference type="InterPro" id="IPR011707">
    <property type="entry name" value="Cu-oxidase-like_N"/>
</dbReference>
<evidence type="ECO:0000313" key="7">
    <source>
        <dbReference type="Proteomes" id="UP000324758"/>
    </source>
</evidence>
<dbReference type="CDD" id="cd13900">
    <property type="entry name" value="CuRO_3_Tth-MCO_like"/>
    <property type="match status" value="1"/>
</dbReference>
<feature type="domain" description="Plastocyanin-like" evidence="4">
    <location>
        <begin position="446"/>
        <end position="574"/>
    </location>
</feature>
<keyword evidence="7" id="KW-1185">Reference proteome</keyword>
<name>A0A5D3KQ32_9BRAD</name>
<keyword evidence="1" id="KW-0479">Metal-binding</keyword>
<evidence type="ECO:0000256" key="2">
    <source>
        <dbReference type="ARBA" id="ARBA00023002"/>
    </source>
</evidence>
<dbReference type="GO" id="GO:0005507">
    <property type="term" value="F:copper ion binding"/>
    <property type="evidence" value="ECO:0007669"/>
    <property type="project" value="InterPro"/>
</dbReference>
<dbReference type="PANTHER" id="PTHR11709">
    <property type="entry name" value="MULTI-COPPER OXIDASE"/>
    <property type="match status" value="1"/>
</dbReference>
<dbReference type="InterPro" id="IPR008972">
    <property type="entry name" value="Cupredoxin"/>
</dbReference>
<feature type="compositionally biased region" description="Polar residues" evidence="3">
    <location>
        <begin position="16"/>
        <end position="39"/>
    </location>
</feature>
<gene>
    <name evidence="6" type="ORF">FXB40_04910</name>
</gene>
<dbReference type="InterPro" id="IPR002355">
    <property type="entry name" value="Cu_oxidase_Cu_BS"/>
</dbReference>
<accession>A0A5D3KQ32</accession>
<dbReference type="PROSITE" id="PS00079">
    <property type="entry name" value="MULTICOPPER_OXIDASE1"/>
    <property type="match status" value="1"/>
</dbReference>
<dbReference type="Gene3D" id="2.60.40.420">
    <property type="entry name" value="Cupredoxins - blue copper proteins"/>
    <property type="match status" value="3"/>
</dbReference>
<dbReference type="Proteomes" id="UP000324758">
    <property type="component" value="Unassembled WGS sequence"/>
</dbReference>
<proteinExistence type="predicted"/>
<protein>
    <submittedName>
        <fullName evidence="6">Multicopper oxidase domain-containing protein</fullName>
    </submittedName>
</protein>
<evidence type="ECO:0000259" key="4">
    <source>
        <dbReference type="Pfam" id="PF07731"/>
    </source>
</evidence>
<evidence type="ECO:0000313" key="6">
    <source>
        <dbReference type="EMBL" id="TYL98706.1"/>
    </source>
</evidence>
<organism evidence="6 7">
    <name type="scientific">Bradyrhizobium rifense</name>
    <dbReference type="NCBI Taxonomy" id="515499"/>
    <lineage>
        <taxon>Bacteria</taxon>
        <taxon>Pseudomonadati</taxon>
        <taxon>Pseudomonadota</taxon>
        <taxon>Alphaproteobacteria</taxon>
        <taxon>Hyphomicrobiales</taxon>
        <taxon>Nitrobacteraceae</taxon>
        <taxon>Bradyrhizobium</taxon>
    </lineage>
</organism>
<feature type="region of interest" description="Disordered" evidence="3">
    <location>
        <begin position="239"/>
        <end position="270"/>
    </location>
</feature>
<dbReference type="SUPFAM" id="SSF49503">
    <property type="entry name" value="Cupredoxins"/>
    <property type="match status" value="3"/>
</dbReference>
<feature type="domain" description="Plastocyanin-like" evidence="5">
    <location>
        <begin position="140"/>
        <end position="211"/>
    </location>
</feature>
<reference evidence="6 7" key="1">
    <citation type="submission" date="2019-08" db="EMBL/GenBank/DDBJ databases">
        <title>Bradyrhizobium hipponensis sp. nov., a rhizobium isolated from a Lupinus angustifolius root nodule in Tunisia.</title>
        <authorList>
            <person name="Off K."/>
            <person name="Rejili M."/>
            <person name="Mars M."/>
            <person name="Brachmann A."/>
            <person name="Marin M."/>
        </authorList>
    </citation>
    <scope>NUCLEOTIDE SEQUENCE [LARGE SCALE GENOMIC DNA]</scope>
    <source>
        <strain evidence="6 7">CTAW71</strain>
    </source>
</reference>